<evidence type="ECO:0000313" key="3">
    <source>
        <dbReference type="Proteomes" id="UP000075666"/>
    </source>
</evidence>
<gene>
    <name evidence="2" type="ORF">B4102_1252</name>
</gene>
<comment type="caution">
    <text evidence="2">The sequence shown here is derived from an EMBL/GenBank/DDBJ whole genome shotgun (WGS) entry which is preliminary data.</text>
</comment>
<feature type="zinc finger region" description="dksA C4-type" evidence="1">
    <location>
        <begin position="57"/>
        <end position="81"/>
    </location>
</feature>
<organism evidence="2 3">
    <name type="scientific">Heyndrickxia sporothermodurans</name>
    <dbReference type="NCBI Taxonomy" id="46224"/>
    <lineage>
        <taxon>Bacteria</taxon>
        <taxon>Bacillati</taxon>
        <taxon>Bacillota</taxon>
        <taxon>Bacilli</taxon>
        <taxon>Bacillales</taxon>
        <taxon>Bacillaceae</taxon>
        <taxon>Heyndrickxia</taxon>
    </lineage>
</organism>
<reference evidence="2 3" key="1">
    <citation type="submission" date="2016-01" db="EMBL/GenBank/DDBJ databases">
        <title>Genome Sequences of Twelve Sporeforming Bacillus Species Isolated from Foods.</title>
        <authorList>
            <person name="Berendsen E.M."/>
            <person name="Wells-Bennik M.H."/>
            <person name="Krawcyk A.O."/>
            <person name="De Jong A."/>
            <person name="Holsappel S."/>
            <person name="Eijlander R.T."/>
            <person name="Kuipers O.P."/>
        </authorList>
    </citation>
    <scope>NUCLEOTIDE SEQUENCE [LARGE SCALE GENOMIC DNA]</scope>
    <source>
        <strain evidence="2 3">B4102</strain>
    </source>
</reference>
<dbReference type="PROSITE" id="PS51128">
    <property type="entry name" value="ZF_DKSA_2"/>
    <property type="match status" value="1"/>
</dbReference>
<protein>
    <submittedName>
        <fullName evidence="2">Uncharacterized protein</fullName>
    </submittedName>
</protein>
<evidence type="ECO:0000313" key="2">
    <source>
        <dbReference type="EMBL" id="KYD08170.1"/>
    </source>
</evidence>
<dbReference type="OrthoDB" id="2875147at2"/>
<sequence length="95" mass="11201">MYLNDEHQHLFHLLHDLKVELNSYETNDDLIKELINDELKDINTALSKWNEGNYGKCERNGEPIPKEWLETIPTLKTSDEWKQLLSFGKITIPFS</sequence>
<dbReference type="AlphaFoldDB" id="A0A150L7D8"/>
<dbReference type="RefSeq" id="WP_066230112.1">
    <property type="nucleotide sequence ID" value="NZ_JALKTV010000003.1"/>
</dbReference>
<evidence type="ECO:0000256" key="1">
    <source>
        <dbReference type="PROSITE-ProRule" id="PRU00510"/>
    </source>
</evidence>
<dbReference type="EMBL" id="LQYN01000034">
    <property type="protein sequence ID" value="KYD08170.1"/>
    <property type="molecule type" value="Genomic_DNA"/>
</dbReference>
<dbReference type="PATRIC" id="fig|46224.3.peg.2487"/>
<dbReference type="STRING" id="46224.B4102_1252"/>
<accession>A0A150L7D8</accession>
<dbReference type="Proteomes" id="UP000075666">
    <property type="component" value="Unassembled WGS sequence"/>
</dbReference>
<proteinExistence type="predicted"/>
<keyword evidence="3" id="KW-1185">Reference proteome</keyword>
<dbReference type="Gene3D" id="1.20.120.910">
    <property type="entry name" value="DksA, coiled-coil domain"/>
    <property type="match status" value="1"/>
</dbReference>
<name>A0A150L7D8_9BACI</name>